<keyword evidence="2" id="KW-1003">Cell membrane</keyword>
<feature type="transmembrane region" description="Helical" evidence="6">
    <location>
        <begin position="111"/>
        <end position="131"/>
    </location>
</feature>
<sequence>MSSTVAERTARIPWDSPMVRVVLASTFLAPLGVPLISPALPVVRDAFGVGDAQASLLVSAYFLTGILLSPFIGALTDRIGRRRVLVGSLVLFGVTGGAIAVAPTFDVVVGLRIVQGTAAAGIFVTTVTLIADAYEGAQRNAVLGANIAVLSLGAAVFPVVGGALVALSWNAPFVLYLVALPMALLAWVTLEESAVVDGARGLAYVRDALSSLPVVDAVALYGAAFGLELLLFGSIVTAVPFLLASEGVLPVVVGVVLLSTELASIPVSMLNGRFAERTTNELLIAGGFGCFAAGLFVLWAAPSVLVVALGAAVFGAGLGLSMPAIDAAVSGLVTTEHRAGALSVRNSATFLGRATGPVLFAGLAATMGYGPLLLAGGVVALLAALLALLAGQVTRRRARVEEGERPAGGA</sequence>
<feature type="transmembrane region" description="Helical" evidence="6">
    <location>
        <begin position="84"/>
        <end position="105"/>
    </location>
</feature>
<dbReference type="PANTHER" id="PTHR43124">
    <property type="entry name" value="PURINE EFFLUX PUMP PBUE"/>
    <property type="match status" value="1"/>
</dbReference>
<evidence type="ECO:0000256" key="2">
    <source>
        <dbReference type="ARBA" id="ARBA00022475"/>
    </source>
</evidence>
<dbReference type="PANTHER" id="PTHR43124:SF3">
    <property type="entry name" value="CHLORAMPHENICOL EFFLUX PUMP RV0191"/>
    <property type="match status" value="1"/>
</dbReference>
<feature type="transmembrane region" description="Helical" evidence="6">
    <location>
        <begin position="218"/>
        <end position="242"/>
    </location>
</feature>
<dbReference type="InterPro" id="IPR050189">
    <property type="entry name" value="MFS_Efflux_Transporters"/>
</dbReference>
<dbReference type="Proteomes" id="UP001597187">
    <property type="component" value="Unassembled WGS sequence"/>
</dbReference>
<dbReference type="GO" id="GO:0005886">
    <property type="term" value="C:plasma membrane"/>
    <property type="evidence" value="ECO:0007669"/>
    <property type="project" value="UniProtKB-SubCell"/>
</dbReference>
<keyword evidence="5 6" id="KW-0472">Membrane</keyword>
<evidence type="ECO:0000259" key="7">
    <source>
        <dbReference type="PROSITE" id="PS50850"/>
    </source>
</evidence>
<dbReference type="PROSITE" id="PS50850">
    <property type="entry name" value="MFS"/>
    <property type="match status" value="1"/>
</dbReference>
<dbReference type="InterPro" id="IPR020846">
    <property type="entry name" value="MFS_dom"/>
</dbReference>
<evidence type="ECO:0000256" key="5">
    <source>
        <dbReference type="ARBA" id="ARBA00023136"/>
    </source>
</evidence>
<gene>
    <name evidence="8" type="ORF">ACFSBT_04970</name>
</gene>
<dbReference type="RefSeq" id="WP_250872603.1">
    <property type="nucleotide sequence ID" value="NZ_JALXFV010000002.1"/>
</dbReference>
<evidence type="ECO:0000256" key="1">
    <source>
        <dbReference type="ARBA" id="ARBA00004651"/>
    </source>
</evidence>
<dbReference type="Gene3D" id="1.20.1250.20">
    <property type="entry name" value="MFS general substrate transporter like domains"/>
    <property type="match status" value="1"/>
</dbReference>
<feature type="transmembrane region" description="Helical" evidence="6">
    <location>
        <begin position="173"/>
        <end position="190"/>
    </location>
</feature>
<proteinExistence type="predicted"/>
<evidence type="ECO:0000256" key="6">
    <source>
        <dbReference type="SAM" id="Phobius"/>
    </source>
</evidence>
<comment type="caution">
    <text evidence="8">The sequence shown here is derived from an EMBL/GenBank/DDBJ whole genome shotgun (WGS) entry which is preliminary data.</text>
</comment>
<feature type="domain" description="Major facilitator superfamily (MFS) profile" evidence="7">
    <location>
        <begin position="18"/>
        <end position="395"/>
    </location>
</feature>
<keyword evidence="3 6" id="KW-0812">Transmembrane</keyword>
<keyword evidence="9" id="KW-1185">Reference proteome</keyword>
<evidence type="ECO:0000313" key="9">
    <source>
        <dbReference type="Proteomes" id="UP001597187"/>
    </source>
</evidence>
<evidence type="ECO:0000313" key="8">
    <source>
        <dbReference type="EMBL" id="MFD1512633.1"/>
    </source>
</evidence>
<dbReference type="EMBL" id="JBHUDC010000002">
    <property type="protein sequence ID" value="MFD1512633.1"/>
    <property type="molecule type" value="Genomic_DNA"/>
</dbReference>
<dbReference type="InterPro" id="IPR011701">
    <property type="entry name" value="MFS"/>
</dbReference>
<feature type="transmembrane region" description="Helical" evidence="6">
    <location>
        <begin position="21"/>
        <end position="40"/>
    </location>
</feature>
<name>A0ABD6ARY6_9EURY</name>
<evidence type="ECO:0000256" key="4">
    <source>
        <dbReference type="ARBA" id="ARBA00022989"/>
    </source>
</evidence>
<dbReference type="SUPFAM" id="SSF103473">
    <property type="entry name" value="MFS general substrate transporter"/>
    <property type="match status" value="1"/>
</dbReference>
<feature type="transmembrane region" description="Helical" evidence="6">
    <location>
        <begin position="282"/>
        <end position="301"/>
    </location>
</feature>
<dbReference type="InterPro" id="IPR001958">
    <property type="entry name" value="Tet-R_TetA/multi-R_MdtG-like"/>
</dbReference>
<dbReference type="AlphaFoldDB" id="A0ABD6ARY6"/>
<evidence type="ECO:0000256" key="3">
    <source>
        <dbReference type="ARBA" id="ARBA00022692"/>
    </source>
</evidence>
<organism evidence="8 9">
    <name type="scientific">Halomarina rubra</name>
    <dbReference type="NCBI Taxonomy" id="2071873"/>
    <lineage>
        <taxon>Archaea</taxon>
        <taxon>Methanobacteriati</taxon>
        <taxon>Methanobacteriota</taxon>
        <taxon>Stenosarchaea group</taxon>
        <taxon>Halobacteria</taxon>
        <taxon>Halobacteriales</taxon>
        <taxon>Natronomonadaceae</taxon>
        <taxon>Halomarina</taxon>
    </lineage>
</organism>
<dbReference type="PRINTS" id="PR01035">
    <property type="entry name" value="TCRTETA"/>
</dbReference>
<comment type="subcellular location">
    <subcellularLocation>
        <location evidence="1">Cell membrane</location>
        <topology evidence="1">Multi-pass membrane protein</topology>
    </subcellularLocation>
</comment>
<keyword evidence="4 6" id="KW-1133">Transmembrane helix</keyword>
<protein>
    <submittedName>
        <fullName evidence="8">MFS transporter</fullName>
    </submittedName>
</protein>
<feature type="transmembrane region" description="Helical" evidence="6">
    <location>
        <begin position="143"/>
        <end position="167"/>
    </location>
</feature>
<dbReference type="Pfam" id="PF07690">
    <property type="entry name" value="MFS_1"/>
    <property type="match status" value="2"/>
</dbReference>
<dbReference type="InterPro" id="IPR036259">
    <property type="entry name" value="MFS_trans_sf"/>
</dbReference>
<feature type="transmembrane region" description="Helical" evidence="6">
    <location>
        <begin position="373"/>
        <end position="391"/>
    </location>
</feature>
<feature type="transmembrane region" description="Helical" evidence="6">
    <location>
        <begin position="248"/>
        <end position="270"/>
    </location>
</feature>
<reference evidence="8 9" key="1">
    <citation type="journal article" date="2019" name="Int. J. Syst. Evol. Microbiol.">
        <title>The Global Catalogue of Microorganisms (GCM) 10K type strain sequencing project: providing services to taxonomists for standard genome sequencing and annotation.</title>
        <authorList>
            <consortium name="The Broad Institute Genomics Platform"/>
            <consortium name="The Broad Institute Genome Sequencing Center for Infectious Disease"/>
            <person name="Wu L."/>
            <person name="Ma J."/>
        </authorList>
    </citation>
    <scope>NUCLEOTIDE SEQUENCE [LARGE SCALE GENOMIC DNA]</scope>
    <source>
        <strain evidence="8 9">CGMCC 1.12563</strain>
    </source>
</reference>
<feature type="transmembrane region" description="Helical" evidence="6">
    <location>
        <begin position="52"/>
        <end position="72"/>
    </location>
</feature>
<accession>A0ABD6ARY6</accession>